<dbReference type="EMBL" id="PNYA01000017">
    <property type="protein sequence ID" value="PMS17818.1"/>
    <property type="molecule type" value="Genomic_DNA"/>
</dbReference>
<dbReference type="RefSeq" id="WP_102646860.1">
    <property type="nucleotide sequence ID" value="NZ_PNYA01000017.1"/>
</dbReference>
<name>A0A2N7VKZ4_9BURK</name>
<proteinExistence type="predicted"/>
<dbReference type="Proteomes" id="UP000235616">
    <property type="component" value="Unassembled WGS sequence"/>
</dbReference>
<keyword evidence="2" id="KW-1185">Reference proteome</keyword>
<gene>
    <name evidence="1" type="ORF">C0Z18_18380</name>
</gene>
<protein>
    <submittedName>
        <fullName evidence="1">Uncharacterized protein</fullName>
    </submittedName>
</protein>
<dbReference type="OrthoDB" id="9100377at2"/>
<evidence type="ECO:0000313" key="1">
    <source>
        <dbReference type="EMBL" id="PMS17818.1"/>
    </source>
</evidence>
<reference evidence="1 2" key="1">
    <citation type="submission" date="2018-01" db="EMBL/GenBank/DDBJ databases">
        <title>Whole genome analyses suggest that Burkholderia sensu lato contains two further novel genera in the rhizoxinica-symbiotica group Mycetohabitans gen. nov., and Trinickia gen. nov.: implications for the evolution of diazotrophy and nodulation in the Burkholderiaceae.</title>
        <authorList>
            <person name="Estrada-de los Santos P."/>
            <person name="Palmer M."/>
            <person name="Chavez-Ramirez B."/>
            <person name="Beukes C."/>
            <person name="Steenkamp E.T."/>
            <person name="Hirsch A.M."/>
            <person name="Manyaka P."/>
            <person name="Maluk M."/>
            <person name="Lafos M."/>
            <person name="Crook M."/>
            <person name="Gross E."/>
            <person name="Simon M.F."/>
            <person name="Bueno dos Reis Junior F."/>
            <person name="Poole P.S."/>
            <person name="Venter S.N."/>
            <person name="James E.K."/>
        </authorList>
    </citation>
    <scope>NUCLEOTIDE SEQUENCE [LARGE SCALE GENOMIC DNA]</scope>
    <source>
        <strain evidence="1 2">GIMN1.004</strain>
    </source>
</reference>
<accession>A0A2N7VKZ4</accession>
<organism evidence="1 2">
    <name type="scientific">Trinickia dabaoshanensis</name>
    <dbReference type="NCBI Taxonomy" id="564714"/>
    <lineage>
        <taxon>Bacteria</taxon>
        <taxon>Pseudomonadati</taxon>
        <taxon>Pseudomonadota</taxon>
        <taxon>Betaproteobacteria</taxon>
        <taxon>Burkholderiales</taxon>
        <taxon>Burkholderiaceae</taxon>
        <taxon>Trinickia</taxon>
    </lineage>
</organism>
<evidence type="ECO:0000313" key="2">
    <source>
        <dbReference type="Proteomes" id="UP000235616"/>
    </source>
</evidence>
<dbReference type="AlphaFoldDB" id="A0A2N7VKZ4"/>
<comment type="caution">
    <text evidence="1">The sequence shown here is derived from an EMBL/GenBank/DDBJ whole genome shotgun (WGS) entry which is preliminary data.</text>
</comment>
<sequence>MTDFFQHVPSEAAQQIDALSRLLYDLREDRKQILAAYGVEQEQALMARIASGEIEAHPAYERYLAAKTLAQTREALRAQLRELLATGV</sequence>